<accession>A0A1Q9J8Z1</accession>
<reference evidence="1 2" key="1">
    <citation type="submission" date="2016-09" db="EMBL/GenBank/DDBJ databases">
        <authorList>
            <person name="Capua I."/>
            <person name="De Benedictis P."/>
            <person name="Joannis T."/>
            <person name="Lombin L.H."/>
            <person name="Cattoli G."/>
        </authorList>
    </citation>
    <scope>NUCLEOTIDE SEQUENCE [LARGE SCALE GENOMIC DNA]</scope>
    <source>
        <strain evidence="1 2">132A</strain>
    </source>
</reference>
<sequence>MKLHQTALKSALLGVRRILGEDCFKTLPIPLK</sequence>
<dbReference type="Proteomes" id="UP000186621">
    <property type="component" value="Unassembled WGS sequence"/>
</dbReference>
<comment type="caution">
    <text evidence="1">The sequence shown here is derived from an EMBL/GenBank/DDBJ whole genome shotgun (WGS) entry which is preliminary data.</text>
</comment>
<dbReference type="AlphaFoldDB" id="A0A1Q9J8Z1"/>
<proteinExistence type="predicted"/>
<evidence type="ECO:0000313" key="2">
    <source>
        <dbReference type="Proteomes" id="UP000186621"/>
    </source>
</evidence>
<organism evidence="1 2">
    <name type="scientific">Helicobacter pylori</name>
    <name type="common">Campylobacter pylori</name>
    <dbReference type="NCBI Taxonomy" id="210"/>
    <lineage>
        <taxon>Bacteria</taxon>
        <taxon>Pseudomonadati</taxon>
        <taxon>Campylobacterota</taxon>
        <taxon>Epsilonproteobacteria</taxon>
        <taxon>Campylobacterales</taxon>
        <taxon>Helicobacteraceae</taxon>
        <taxon>Helicobacter</taxon>
    </lineage>
</organism>
<evidence type="ECO:0000313" key="1">
    <source>
        <dbReference type="EMBL" id="OLR45990.1"/>
    </source>
</evidence>
<dbReference type="EMBL" id="MJMX01000025">
    <property type="protein sequence ID" value="OLR45990.1"/>
    <property type="molecule type" value="Genomic_DNA"/>
</dbReference>
<protein>
    <submittedName>
        <fullName evidence="1">Uncharacterized protein</fullName>
    </submittedName>
</protein>
<name>A0A1Q9J8Z1_HELPX</name>
<gene>
    <name evidence="1" type="ORF">BIZ48_05745</name>
</gene>